<gene>
    <name evidence="3" type="ORF">Heshes_26860</name>
    <name evidence="4" type="ORF">SAMN04489725_106166</name>
</gene>
<dbReference type="GO" id="GO:0015074">
    <property type="term" value="P:DNA integration"/>
    <property type="evidence" value="ECO:0007669"/>
    <property type="project" value="InterPro"/>
</dbReference>
<evidence type="ECO:0000313" key="3">
    <source>
        <dbReference type="EMBL" id="GLV15000.1"/>
    </source>
</evidence>
<dbReference type="EMBL" id="BSRA01000025">
    <property type="protein sequence ID" value="GLV15000.1"/>
    <property type="molecule type" value="Genomic_DNA"/>
</dbReference>
<dbReference type="InterPro" id="IPR002104">
    <property type="entry name" value="Integrase_catalytic"/>
</dbReference>
<dbReference type="EMBL" id="FNOJ01000006">
    <property type="protein sequence ID" value="SDW48107.1"/>
    <property type="molecule type" value="Genomic_DNA"/>
</dbReference>
<dbReference type="GO" id="GO:0006310">
    <property type="term" value="P:DNA recombination"/>
    <property type="evidence" value="ECO:0007669"/>
    <property type="project" value="UniProtKB-KW"/>
</dbReference>
<reference evidence="3" key="3">
    <citation type="submission" date="2023-02" db="EMBL/GenBank/DDBJ databases">
        <title>Proposal of a novel subspecies: Alicyclobacillus hesperidum subspecies aegle.</title>
        <authorList>
            <person name="Goto K."/>
            <person name="Fujii T."/>
            <person name="Yasui K."/>
            <person name="Mochida K."/>
            <person name="Kato-Tanaka Y."/>
            <person name="Morohoshi S."/>
            <person name="An S.Y."/>
            <person name="Kasai H."/>
            <person name="Yokota A."/>
        </authorList>
    </citation>
    <scope>NUCLEOTIDE SEQUENCE</scope>
    <source>
        <strain evidence="3">DSM 12766</strain>
    </source>
</reference>
<name>A0A1H2TWG4_9BACL</name>
<dbReference type="AlphaFoldDB" id="A0A1H2TWG4"/>
<feature type="domain" description="Tyr recombinase" evidence="2">
    <location>
        <begin position="1"/>
        <end position="67"/>
    </location>
</feature>
<dbReference type="PROSITE" id="PS51898">
    <property type="entry name" value="TYR_RECOMBINASE"/>
    <property type="match status" value="1"/>
</dbReference>
<keyword evidence="1" id="KW-0233">DNA recombination</keyword>
<dbReference type="RefSeq" id="WP_244885135.1">
    <property type="nucleotide sequence ID" value="NZ_BSRA01000025.1"/>
</dbReference>
<reference evidence="5" key="2">
    <citation type="submission" date="2016-10" db="EMBL/GenBank/DDBJ databases">
        <authorList>
            <person name="Varghese N."/>
        </authorList>
    </citation>
    <scope>NUCLEOTIDE SEQUENCE [LARGE SCALE GENOMIC DNA]</scope>
    <source>
        <strain evidence="5">DSM 12489</strain>
    </source>
</reference>
<dbReference type="STRING" id="89784.SAMN04489725_106166"/>
<evidence type="ECO:0000256" key="1">
    <source>
        <dbReference type="ARBA" id="ARBA00023172"/>
    </source>
</evidence>
<organism evidence="4 5">
    <name type="scientific">Alicyclobacillus hesperidum</name>
    <dbReference type="NCBI Taxonomy" id="89784"/>
    <lineage>
        <taxon>Bacteria</taxon>
        <taxon>Bacillati</taxon>
        <taxon>Bacillota</taxon>
        <taxon>Bacilli</taxon>
        <taxon>Bacillales</taxon>
        <taxon>Alicyclobacillaceae</taxon>
        <taxon>Alicyclobacillus</taxon>
    </lineage>
</organism>
<dbReference type="Proteomes" id="UP001157137">
    <property type="component" value="Unassembled WGS sequence"/>
</dbReference>
<evidence type="ECO:0000259" key="2">
    <source>
        <dbReference type="PROSITE" id="PS51898"/>
    </source>
</evidence>
<evidence type="ECO:0000313" key="4">
    <source>
        <dbReference type="EMBL" id="SDW48107.1"/>
    </source>
</evidence>
<dbReference type="GO" id="GO:0003677">
    <property type="term" value="F:DNA binding"/>
    <property type="evidence" value="ECO:0007669"/>
    <property type="project" value="InterPro"/>
</dbReference>
<accession>A0A1H2TWG4</accession>
<sequence length="67" mass="7479">MLQYTPNDLMGLRDSALLLIGFAGAFRRSEIVALNVEDVEFVREGLVIMLRQSKTDQEGEGRKVAIP</sequence>
<protein>
    <recommendedName>
        <fullName evidence="2">Tyr recombinase domain-containing protein</fullName>
    </recommendedName>
</protein>
<dbReference type="Proteomes" id="UP000182589">
    <property type="component" value="Unassembled WGS sequence"/>
</dbReference>
<dbReference type="InterPro" id="IPR013762">
    <property type="entry name" value="Integrase-like_cat_sf"/>
</dbReference>
<dbReference type="InterPro" id="IPR011010">
    <property type="entry name" value="DNA_brk_join_enz"/>
</dbReference>
<reference evidence="4" key="1">
    <citation type="submission" date="2016-10" db="EMBL/GenBank/DDBJ databases">
        <authorList>
            <person name="de Groot N.N."/>
        </authorList>
    </citation>
    <scope>NUCLEOTIDE SEQUENCE [LARGE SCALE GENOMIC DNA]</scope>
    <source>
        <strain evidence="4">DSM 12489</strain>
    </source>
</reference>
<proteinExistence type="predicted"/>
<dbReference type="Gene3D" id="1.10.443.10">
    <property type="entry name" value="Intergrase catalytic core"/>
    <property type="match status" value="1"/>
</dbReference>
<evidence type="ECO:0000313" key="5">
    <source>
        <dbReference type="Proteomes" id="UP000182589"/>
    </source>
</evidence>
<dbReference type="SUPFAM" id="SSF56349">
    <property type="entry name" value="DNA breaking-rejoining enzymes"/>
    <property type="match status" value="1"/>
</dbReference>
<keyword evidence="5" id="KW-1185">Reference proteome</keyword>